<dbReference type="PRINTS" id="PR00507">
    <property type="entry name" value="N12N6MTFRASE"/>
</dbReference>
<comment type="catalytic activity">
    <reaction evidence="6">
        <text>a 2'-deoxyadenosine in DNA + S-adenosyl-L-methionine = an N(6)-methyl-2'-deoxyadenosine in DNA + S-adenosyl-L-homocysteine + H(+)</text>
        <dbReference type="Rhea" id="RHEA:15197"/>
        <dbReference type="Rhea" id="RHEA-COMP:12418"/>
        <dbReference type="Rhea" id="RHEA-COMP:12419"/>
        <dbReference type="ChEBI" id="CHEBI:15378"/>
        <dbReference type="ChEBI" id="CHEBI:57856"/>
        <dbReference type="ChEBI" id="CHEBI:59789"/>
        <dbReference type="ChEBI" id="CHEBI:90615"/>
        <dbReference type="ChEBI" id="CHEBI:90616"/>
        <dbReference type="EC" id="2.1.1.72"/>
    </reaction>
</comment>
<evidence type="ECO:0000259" key="8">
    <source>
        <dbReference type="Pfam" id="PF22837"/>
    </source>
</evidence>
<protein>
    <recommendedName>
        <fullName evidence="2">site-specific DNA-methyltransferase (adenine-specific)</fullName>
        <ecNumber evidence="2">2.1.1.72</ecNumber>
    </recommendedName>
</protein>
<dbReference type="Pfam" id="PF07669">
    <property type="entry name" value="Eco57I"/>
    <property type="match status" value="1"/>
</dbReference>
<dbReference type="InterPro" id="IPR029063">
    <property type="entry name" value="SAM-dependent_MTases_sf"/>
</dbReference>
<evidence type="ECO:0000313" key="10">
    <source>
        <dbReference type="Proteomes" id="UP000503017"/>
    </source>
</evidence>
<dbReference type="Gene3D" id="3.40.50.150">
    <property type="entry name" value="Vaccinia Virus protein VP39"/>
    <property type="match status" value="1"/>
</dbReference>
<evidence type="ECO:0000256" key="5">
    <source>
        <dbReference type="ARBA" id="ARBA00022691"/>
    </source>
</evidence>
<dbReference type="PANTHER" id="PTHR33841">
    <property type="entry name" value="DNA METHYLTRANSFERASE YEEA-RELATED"/>
    <property type="match status" value="1"/>
</dbReference>
<sequence length="535" mass="59715">MPELKNIMTVSSTSRPSDRNLGIVYTPPEIADAIVEEVVARSAANLVAVLEPSVGDGSFLDSLNRIGLLDRVTALDVDDRAVERVRARLAGVHIEVGEFLAYAASTEKRFDLVIGNPPYIRRKNFGNDLKSEIEALAERRGYPRANLKNAWSAFLVASEALLTDDGKLAFVVPYELMNVDYGIAIQRWLVERFARLDIYIPDEKAFKQIDQDAVLLLACKRCEPKGAFVRRVASLQALSSEPRAVDLNTQGETSINLKGFLLESDVLEQVRELVGASPSISDFCRSGAGIVTAANDYFILTDEAVRKQELDRWARPILKKSAYLGSGPIFTAKDFDRVRASLPANLIDLNAYDEESPDTAVETYLDRGRKSGIPNSYKARHRTQWYKVPVTWLGEGFFFKRSHAYPRLCVNAAGVHVTDTAYSIAPIAPATIRGICFSFYNSATLLMSEIEGRFYGGGVLELTPNEFRRLPLYYDEPNDDEFAAFCSQDVWSNPIGLALRGDERLIARHGFDKATVEALHEAWKTLRSHRLRHGR</sequence>
<evidence type="ECO:0000256" key="6">
    <source>
        <dbReference type="ARBA" id="ARBA00047942"/>
    </source>
</evidence>
<dbReference type="AlphaFoldDB" id="A0A6M7WJ88"/>
<dbReference type="GO" id="GO:0009007">
    <property type="term" value="F:site-specific DNA-methyltransferase (adenine-specific) activity"/>
    <property type="evidence" value="ECO:0007669"/>
    <property type="project" value="UniProtKB-EC"/>
</dbReference>
<dbReference type="CDD" id="cd02440">
    <property type="entry name" value="AdoMet_MTases"/>
    <property type="match status" value="1"/>
</dbReference>
<evidence type="ECO:0000256" key="1">
    <source>
        <dbReference type="ARBA" id="ARBA00006594"/>
    </source>
</evidence>
<dbReference type="InterPro" id="IPR050953">
    <property type="entry name" value="N4_N6_ade-DNA_methylase"/>
</dbReference>
<dbReference type="GO" id="GO:0006304">
    <property type="term" value="P:DNA modification"/>
    <property type="evidence" value="ECO:0007669"/>
    <property type="project" value="InterPro"/>
</dbReference>
<name>A0A6M7WJ88_RHILI</name>
<gene>
    <name evidence="9" type="ORF">EB235_14400</name>
</gene>
<dbReference type="PROSITE" id="PS00092">
    <property type="entry name" value="N6_MTASE"/>
    <property type="match status" value="1"/>
</dbReference>
<dbReference type="InterPro" id="IPR054520">
    <property type="entry name" value="M_Eco57I_C"/>
</dbReference>
<keyword evidence="3" id="KW-0489">Methyltransferase</keyword>
<dbReference type="PANTHER" id="PTHR33841:SF5">
    <property type="entry name" value="DNA METHYLASE (MODIFICATION METHYLASE) (METHYLTRANSFERASE)-RELATED"/>
    <property type="match status" value="1"/>
</dbReference>
<keyword evidence="4" id="KW-0808">Transferase</keyword>
<accession>A0A6M7WJ88</accession>
<evidence type="ECO:0000313" key="9">
    <source>
        <dbReference type="EMBL" id="QKD02542.1"/>
    </source>
</evidence>
<organism evidence="9 10">
    <name type="scientific">Mesorhizobium loti R88b</name>
    <dbReference type="NCBI Taxonomy" id="935548"/>
    <lineage>
        <taxon>Bacteria</taxon>
        <taxon>Pseudomonadati</taxon>
        <taxon>Pseudomonadota</taxon>
        <taxon>Alphaproteobacteria</taxon>
        <taxon>Hyphomicrobiales</taxon>
        <taxon>Phyllobacteriaceae</taxon>
        <taxon>Mesorhizobium</taxon>
    </lineage>
</organism>
<dbReference type="GO" id="GO:0003676">
    <property type="term" value="F:nucleic acid binding"/>
    <property type="evidence" value="ECO:0007669"/>
    <property type="project" value="InterPro"/>
</dbReference>
<dbReference type="GO" id="GO:0032259">
    <property type="term" value="P:methylation"/>
    <property type="evidence" value="ECO:0007669"/>
    <property type="project" value="UniProtKB-KW"/>
</dbReference>
<feature type="domain" description="Type II methyltransferase M.Eco57I C-terminal" evidence="8">
    <location>
        <begin position="261"/>
        <end position="474"/>
    </location>
</feature>
<dbReference type="EMBL" id="CP033367">
    <property type="protein sequence ID" value="QKD02542.1"/>
    <property type="molecule type" value="Genomic_DNA"/>
</dbReference>
<evidence type="ECO:0000256" key="2">
    <source>
        <dbReference type="ARBA" id="ARBA00011900"/>
    </source>
</evidence>
<evidence type="ECO:0000259" key="7">
    <source>
        <dbReference type="Pfam" id="PF07669"/>
    </source>
</evidence>
<dbReference type="REBASE" id="394580">
    <property type="entry name" value="M.MloR88ORF14400P"/>
</dbReference>
<dbReference type="EC" id="2.1.1.72" evidence="2"/>
<comment type="similarity">
    <text evidence="1">Belongs to the N(4)/N(6)-methyltransferase family.</text>
</comment>
<evidence type="ECO:0000256" key="3">
    <source>
        <dbReference type="ARBA" id="ARBA00022603"/>
    </source>
</evidence>
<dbReference type="SUPFAM" id="SSF53335">
    <property type="entry name" value="S-adenosyl-L-methionine-dependent methyltransferases"/>
    <property type="match status" value="1"/>
</dbReference>
<evidence type="ECO:0000256" key="4">
    <source>
        <dbReference type="ARBA" id="ARBA00022679"/>
    </source>
</evidence>
<keyword evidence="5" id="KW-0949">S-adenosyl-L-methionine</keyword>
<proteinExistence type="inferred from homology"/>
<dbReference type="Pfam" id="PF22837">
    <property type="entry name" value="M_Eco57I_C"/>
    <property type="match status" value="1"/>
</dbReference>
<dbReference type="RefSeq" id="WP_080680796.1">
    <property type="nucleotide sequence ID" value="NZ_CP033367.1"/>
</dbReference>
<dbReference type="Proteomes" id="UP000503017">
    <property type="component" value="Chromosome"/>
</dbReference>
<feature type="domain" description="Type II methyltransferase M.TaqI-like" evidence="7">
    <location>
        <begin position="105"/>
        <end position="192"/>
    </location>
</feature>
<reference evidence="9 10" key="1">
    <citation type="submission" date="2018-10" db="EMBL/GenBank/DDBJ databases">
        <authorList>
            <person name="Perry B.J."/>
            <person name="Sullivan J.T."/>
            <person name="Murphy R.J.T."/>
            <person name="Ramsay J.P."/>
            <person name="Ronson C.W."/>
        </authorList>
    </citation>
    <scope>NUCLEOTIDE SEQUENCE [LARGE SCALE GENOMIC DNA]</scope>
    <source>
        <strain evidence="9 10">R88b</strain>
    </source>
</reference>
<dbReference type="InterPro" id="IPR002052">
    <property type="entry name" value="DNA_methylase_N6_adenine_CS"/>
</dbReference>
<dbReference type="InterPro" id="IPR011639">
    <property type="entry name" value="MethylTrfase_TaqI-like_dom"/>
</dbReference>